<dbReference type="GO" id="GO:0004674">
    <property type="term" value="F:protein serine/threonine kinase activity"/>
    <property type="evidence" value="ECO:0007669"/>
    <property type="project" value="TreeGrafter"/>
</dbReference>
<dbReference type="GO" id="GO:0035556">
    <property type="term" value="P:intracellular signal transduction"/>
    <property type="evidence" value="ECO:0007669"/>
    <property type="project" value="TreeGrafter"/>
</dbReference>
<name>A0AAD8I6X2_9APIA</name>
<evidence type="ECO:0000256" key="2">
    <source>
        <dbReference type="ARBA" id="ARBA00022840"/>
    </source>
</evidence>
<proteinExistence type="predicted"/>
<reference evidence="4" key="2">
    <citation type="submission" date="2023-05" db="EMBL/GenBank/DDBJ databases">
        <authorList>
            <person name="Schelkunov M.I."/>
        </authorList>
    </citation>
    <scope>NUCLEOTIDE SEQUENCE</scope>
    <source>
        <strain evidence="4">Hsosn_3</strain>
        <tissue evidence="4">Leaf</tissue>
    </source>
</reference>
<evidence type="ECO:0000256" key="1">
    <source>
        <dbReference type="ARBA" id="ARBA00022741"/>
    </source>
</evidence>
<dbReference type="GO" id="GO:0005524">
    <property type="term" value="F:ATP binding"/>
    <property type="evidence" value="ECO:0007669"/>
    <property type="project" value="UniProtKB-KW"/>
</dbReference>
<dbReference type="PROSITE" id="PS00108">
    <property type="entry name" value="PROTEIN_KINASE_ST"/>
    <property type="match status" value="1"/>
</dbReference>
<sequence>MEYAILIAFKDGNCLLEYIHGKWDWDGTCPPGSCGEVAARKYFRDVVSGLMYLHAHNIVHGDIKPENLLITSFGARVKKADKDVVRALKKAGLSGHSTSKLAAQFHVVVAEYVNQIQAKRSEAREVYSSMSPIVHIVNIGSATMESVANITVCIFIRMMDPVMMFYGKGQLLMCESVVE</sequence>
<dbReference type="Gene3D" id="1.10.510.10">
    <property type="entry name" value="Transferase(Phosphotransferase) domain 1"/>
    <property type="match status" value="1"/>
</dbReference>
<evidence type="ECO:0000259" key="3">
    <source>
        <dbReference type="PROSITE" id="PS50011"/>
    </source>
</evidence>
<evidence type="ECO:0000313" key="4">
    <source>
        <dbReference type="EMBL" id="KAK1379883.1"/>
    </source>
</evidence>
<dbReference type="PANTHER" id="PTHR24346">
    <property type="entry name" value="MAP/MICROTUBULE AFFINITY-REGULATING KINASE"/>
    <property type="match status" value="1"/>
</dbReference>
<organism evidence="4 5">
    <name type="scientific">Heracleum sosnowskyi</name>
    <dbReference type="NCBI Taxonomy" id="360622"/>
    <lineage>
        <taxon>Eukaryota</taxon>
        <taxon>Viridiplantae</taxon>
        <taxon>Streptophyta</taxon>
        <taxon>Embryophyta</taxon>
        <taxon>Tracheophyta</taxon>
        <taxon>Spermatophyta</taxon>
        <taxon>Magnoliopsida</taxon>
        <taxon>eudicotyledons</taxon>
        <taxon>Gunneridae</taxon>
        <taxon>Pentapetalae</taxon>
        <taxon>asterids</taxon>
        <taxon>campanulids</taxon>
        <taxon>Apiales</taxon>
        <taxon>Apiaceae</taxon>
        <taxon>Apioideae</taxon>
        <taxon>apioid superclade</taxon>
        <taxon>Tordylieae</taxon>
        <taxon>Tordyliinae</taxon>
        <taxon>Heracleum</taxon>
    </lineage>
</organism>
<keyword evidence="5" id="KW-1185">Reference proteome</keyword>
<dbReference type="InterPro" id="IPR008271">
    <property type="entry name" value="Ser/Thr_kinase_AS"/>
</dbReference>
<dbReference type="PROSITE" id="PS50011">
    <property type="entry name" value="PROTEIN_KINASE_DOM"/>
    <property type="match status" value="1"/>
</dbReference>
<protein>
    <recommendedName>
        <fullName evidence="3">Protein kinase domain-containing protein</fullName>
    </recommendedName>
</protein>
<feature type="domain" description="Protein kinase" evidence="3">
    <location>
        <begin position="1"/>
        <end position="179"/>
    </location>
</feature>
<dbReference type="EMBL" id="JAUIZM010000006">
    <property type="protein sequence ID" value="KAK1379883.1"/>
    <property type="molecule type" value="Genomic_DNA"/>
</dbReference>
<dbReference type="GO" id="GO:0005737">
    <property type="term" value="C:cytoplasm"/>
    <property type="evidence" value="ECO:0007669"/>
    <property type="project" value="TreeGrafter"/>
</dbReference>
<evidence type="ECO:0000313" key="5">
    <source>
        <dbReference type="Proteomes" id="UP001237642"/>
    </source>
</evidence>
<accession>A0AAD8I6X2</accession>
<reference evidence="4" key="1">
    <citation type="submission" date="2023-02" db="EMBL/GenBank/DDBJ databases">
        <title>Genome of toxic invasive species Heracleum sosnowskyi carries increased number of genes despite the absence of recent whole-genome duplications.</title>
        <authorList>
            <person name="Schelkunov M."/>
            <person name="Shtratnikova V."/>
            <person name="Makarenko M."/>
            <person name="Klepikova A."/>
            <person name="Omelchenko D."/>
            <person name="Novikova G."/>
            <person name="Obukhova E."/>
            <person name="Bogdanov V."/>
            <person name="Penin A."/>
            <person name="Logacheva M."/>
        </authorList>
    </citation>
    <scope>NUCLEOTIDE SEQUENCE</scope>
    <source>
        <strain evidence="4">Hsosn_3</strain>
        <tissue evidence="4">Leaf</tissue>
    </source>
</reference>
<keyword evidence="2" id="KW-0067">ATP-binding</keyword>
<comment type="caution">
    <text evidence="4">The sequence shown here is derived from an EMBL/GenBank/DDBJ whole genome shotgun (WGS) entry which is preliminary data.</text>
</comment>
<dbReference type="SUPFAM" id="SSF56112">
    <property type="entry name" value="Protein kinase-like (PK-like)"/>
    <property type="match status" value="1"/>
</dbReference>
<dbReference type="PANTHER" id="PTHR24346:SF39">
    <property type="entry name" value="SERINE_THREONINE-PROTEIN KINASE GRIK1-RELATED"/>
    <property type="match status" value="1"/>
</dbReference>
<dbReference type="Proteomes" id="UP001237642">
    <property type="component" value="Unassembled WGS sequence"/>
</dbReference>
<dbReference type="Pfam" id="PF00069">
    <property type="entry name" value="Pkinase"/>
    <property type="match status" value="1"/>
</dbReference>
<keyword evidence="1" id="KW-0547">Nucleotide-binding</keyword>
<dbReference type="InterPro" id="IPR000719">
    <property type="entry name" value="Prot_kinase_dom"/>
</dbReference>
<dbReference type="AlphaFoldDB" id="A0AAD8I6X2"/>
<dbReference type="InterPro" id="IPR011009">
    <property type="entry name" value="Kinase-like_dom_sf"/>
</dbReference>
<gene>
    <name evidence="4" type="ORF">POM88_026627</name>
</gene>